<evidence type="ECO:0000313" key="1">
    <source>
        <dbReference type="EMBL" id="MBB5092856.1"/>
    </source>
</evidence>
<dbReference type="EMBL" id="JACHIL010000009">
    <property type="protein sequence ID" value="MBB5092856.1"/>
    <property type="molecule type" value="Genomic_DNA"/>
</dbReference>
<comment type="caution">
    <text evidence="1">The sequence shown here is derived from an EMBL/GenBank/DDBJ whole genome shotgun (WGS) entry which is preliminary data.</text>
</comment>
<reference evidence="1 2" key="1">
    <citation type="submission" date="2020-08" db="EMBL/GenBank/DDBJ databases">
        <title>Genomic Encyclopedia of Type Strains, Phase IV (KMG-IV): sequencing the most valuable type-strain genomes for metagenomic binning, comparative biology and taxonomic classification.</title>
        <authorList>
            <person name="Goeker M."/>
        </authorList>
    </citation>
    <scope>NUCLEOTIDE SEQUENCE [LARGE SCALE GENOMIC DNA]</scope>
    <source>
        <strain evidence="1 2">DSM 25620</strain>
    </source>
</reference>
<organism evidence="1 2">
    <name type="scientific">Pseudochrobactrum saccharolyticum</name>
    <dbReference type="NCBI Taxonomy" id="354352"/>
    <lineage>
        <taxon>Bacteria</taxon>
        <taxon>Pseudomonadati</taxon>
        <taxon>Pseudomonadota</taxon>
        <taxon>Alphaproteobacteria</taxon>
        <taxon>Hyphomicrobiales</taxon>
        <taxon>Brucellaceae</taxon>
        <taxon>Pseudochrobactrum</taxon>
    </lineage>
</organism>
<accession>A0A7W8AM63</accession>
<keyword evidence="2" id="KW-1185">Reference proteome</keyword>
<name>A0A7W8AM63_9HYPH</name>
<sequence>MNKDTSKNKKLELFYRFMMNRNRSKIQPAQAGQPVKINDEMIWDIKRPELENYLSAKKSSHLAMRSNNLLNSGECIKIHFDINCSIYRRLLSGL</sequence>
<dbReference type="AlphaFoldDB" id="A0A7W8AM63"/>
<gene>
    <name evidence="1" type="ORF">HNQ68_003422</name>
</gene>
<evidence type="ECO:0000313" key="2">
    <source>
        <dbReference type="Proteomes" id="UP000531231"/>
    </source>
</evidence>
<protein>
    <submittedName>
        <fullName evidence="1">Site-specific recombinase XerD</fullName>
    </submittedName>
</protein>
<dbReference type="Proteomes" id="UP000531231">
    <property type="component" value="Unassembled WGS sequence"/>
</dbReference>
<proteinExistence type="predicted"/>